<name>A0ABY4ZR98_9CAUL</name>
<organism evidence="1 2">
    <name type="scientific">Caulobacter segnis</name>
    <dbReference type="NCBI Taxonomy" id="88688"/>
    <lineage>
        <taxon>Bacteria</taxon>
        <taxon>Pseudomonadati</taxon>
        <taxon>Pseudomonadota</taxon>
        <taxon>Alphaproteobacteria</taxon>
        <taxon>Caulobacterales</taxon>
        <taxon>Caulobacteraceae</taxon>
        <taxon>Caulobacter</taxon>
    </lineage>
</organism>
<dbReference type="EMBL" id="CP096040">
    <property type="protein sequence ID" value="USQ94899.1"/>
    <property type="molecule type" value="Genomic_DNA"/>
</dbReference>
<accession>A0ABY4ZR98</accession>
<dbReference type="Proteomes" id="UP001057520">
    <property type="component" value="Chromosome"/>
</dbReference>
<dbReference type="InterPro" id="IPR008869">
    <property type="entry name" value="MlaC/ttg2D"/>
</dbReference>
<gene>
    <name evidence="1" type="ORF">MZV50_20395</name>
</gene>
<evidence type="ECO:0000313" key="1">
    <source>
        <dbReference type="EMBL" id="USQ94899.1"/>
    </source>
</evidence>
<reference evidence="1 2" key="1">
    <citation type="submission" date="2022-04" db="EMBL/GenBank/DDBJ databases">
        <title>Genome sequence of soybean root-associated Caulobacter segnis RL271.</title>
        <authorList>
            <person name="Longley R."/>
            <person name="Bonito G."/>
            <person name="Trigodet F."/>
            <person name="Crosson S."/>
            <person name="Fiebig A."/>
        </authorList>
    </citation>
    <scope>NUCLEOTIDE SEQUENCE [LARGE SCALE GENOMIC DNA]</scope>
    <source>
        <strain evidence="1 2">RL271</strain>
    </source>
</reference>
<sequence>MAYRFTSWRALMECALPAPEDVVFGDPDAEAFVTDALRDLLRIAGDADLTASRRAAAFASAVSGLTGGGAGVAYAYDGRLRRGSAGDMTLLGSTSPGRDEAIVMVAVRDDRAFAPLQMSWRVARSAGGWRLIDVECRGIWPRGGRRSALAGRRRE</sequence>
<evidence type="ECO:0000313" key="2">
    <source>
        <dbReference type="Proteomes" id="UP001057520"/>
    </source>
</evidence>
<dbReference type="InterPro" id="IPR042245">
    <property type="entry name" value="Tgt2/MlaC_sf"/>
</dbReference>
<dbReference type="Gene3D" id="3.10.450.710">
    <property type="entry name" value="Tgt2/MlaC"/>
    <property type="match status" value="1"/>
</dbReference>
<proteinExistence type="predicted"/>
<dbReference type="Pfam" id="PF05494">
    <property type="entry name" value="MlaC"/>
    <property type="match status" value="1"/>
</dbReference>
<protein>
    <submittedName>
        <fullName evidence="1">ABC transporter substrate-binding protein</fullName>
    </submittedName>
</protein>
<keyword evidence="2" id="KW-1185">Reference proteome</keyword>